<gene>
    <name evidence="4" type="ORF">GIB67_019635</name>
</gene>
<dbReference type="GO" id="GO:0005829">
    <property type="term" value="C:cytosol"/>
    <property type="evidence" value="ECO:0007669"/>
    <property type="project" value="TreeGrafter"/>
</dbReference>
<dbReference type="InterPro" id="IPR008545">
    <property type="entry name" value="Web"/>
</dbReference>
<dbReference type="PANTHER" id="PTHR32054">
    <property type="entry name" value="HEAVY CHAIN, PUTATIVE, EXPRESSED-RELATED-RELATED"/>
    <property type="match status" value="1"/>
</dbReference>
<dbReference type="GO" id="GO:0009904">
    <property type="term" value="P:chloroplast accumulation movement"/>
    <property type="evidence" value="ECO:0007669"/>
    <property type="project" value="TreeGrafter"/>
</dbReference>
<dbReference type="OrthoDB" id="852135at2759"/>
<evidence type="ECO:0000313" key="4">
    <source>
        <dbReference type="EMBL" id="KAF6160695.1"/>
    </source>
</evidence>
<evidence type="ECO:0000313" key="5">
    <source>
        <dbReference type="Proteomes" id="UP000541444"/>
    </source>
</evidence>
<protein>
    <submittedName>
        <fullName evidence="4">Uncharacterized protein</fullName>
    </submittedName>
</protein>
<keyword evidence="2" id="KW-0175">Coiled coil</keyword>
<proteinExistence type="inferred from homology"/>
<comment type="similarity">
    <text evidence="1">Belongs to the WEB family.</text>
</comment>
<comment type="caution">
    <text evidence="4">The sequence shown here is derived from an EMBL/GenBank/DDBJ whole genome shotgun (WGS) entry which is preliminary data.</text>
</comment>
<feature type="region of interest" description="Disordered" evidence="3">
    <location>
        <begin position="226"/>
        <end position="255"/>
    </location>
</feature>
<organism evidence="4 5">
    <name type="scientific">Kingdonia uniflora</name>
    <dbReference type="NCBI Taxonomy" id="39325"/>
    <lineage>
        <taxon>Eukaryota</taxon>
        <taxon>Viridiplantae</taxon>
        <taxon>Streptophyta</taxon>
        <taxon>Embryophyta</taxon>
        <taxon>Tracheophyta</taxon>
        <taxon>Spermatophyta</taxon>
        <taxon>Magnoliopsida</taxon>
        <taxon>Ranunculales</taxon>
        <taxon>Circaeasteraceae</taxon>
        <taxon>Kingdonia</taxon>
    </lineage>
</organism>
<accession>A0A7J7N0I8</accession>
<dbReference type="EMBL" id="JACGCM010001161">
    <property type="protein sequence ID" value="KAF6160695.1"/>
    <property type="molecule type" value="Genomic_DNA"/>
</dbReference>
<name>A0A7J7N0I8_9MAGN</name>
<evidence type="ECO:0000256" key="1">
    <source>
        <dbReference type="ARBA" id="ARBA00005485"/>
    </source>
</evidence>
<dbReference type="Proteomes" id="UP000541444">
    <property type="component" value="Unassembled WGS sequence"/>
</dbReference>
<reference evidence="4 5" key="1">
    <citation type="journal article" date="2020" name="IScience">
        <title>Genome Sequencing of the Endangered Kingdonia uniflora (Circaeasteraceae, Ranunculales) Reveals Potential Mechanisms of Evolutionary Specialization.</title>
        <authorList>
            <person name="Sun Y."/>
            <person name="Deng T."/>
            <person name="Zhang A."/>
            <person name="Moore M.J."/>
            <person name="Landis J.B."/>
            <person name="Lin N."/>
            <person name="Zhang H."/>
            <person name="Zhang X."/>
            <person name="Huang J."/>
            <person name="Zhang X."/>
            <person name="Sun H."/>
            <person name="Wang H."/>
        </authorList>
    </citation>
    <scope>NUCLEOTIDE SEQUENCE [LARGE SCALE GENOMIC DNA]</scope>
    <source>
        <strain evidence="4">TB1705</strain>
        <tissue evidence="4">Leaf</tissue>
    </source>
</reference>
<dbReference type="PANTHER" id="PTHR32054:SF70">
    <property type="entry name" value="OS07G0620100 PROTEIN"/>
    <property type="match status" value="1"/>
</dbReference>
<keyword evidence="5" id="KW-1185">Reference proteome</keyword>
<dbReference type="GO" id="GO:0009903">
    <property type="term" value="P:chloroplast avoidance movement"/>
    <property type="evidence" value="ECO:0007669"/>
    <property type="project" value="TreeGrafter"/>
</dbReference>
<dbReference type="AlphaFoldDB" id="A0A7J7N0I8"/>
<evidence type="ECO:0000256" key="2">
    <source>
        <dbReference type="ARBA" id="ARBA00023054"/>
    </source>
</evidence>
<evidence type="ECO:0000256" key="3">
    <source>
        <dbReference type="SAM" id="MobiDB-lite"/>
    </source>
</evidence>
<dbReference type="Pfam" id="PF05701">
    <property type="entry name" value="WEMBL"/>
    <property type="match status" value="1"/>
</dbReference>
<sequence length="310" mass="36494">MAELARLEDEIKRTRDHATQSWLDSKPVIDQLEKLQSDLKNAKNRGSMATIVISELESQLENTNTCIRSKKIEEQNAKTTGDELYRSLGQKRIEMEEIKLETDKERRARTKLKHELRLRRQTLRTLQLTLRAVRIESEALGASVANTHQYIKQSNLDETTVQLTHEEYYELTRRANEETSLAEWRVSVSREQKIVAEASRNEALRRMKEIYSRNNLRRFDHEITEQQEQLENEEGYQDPRIRKNSQRHGNAIRTSSVKENLQSVIELGSPRQQVRSSKCSKDKRMIKKKKPSVLHKIKRFLVRNIIRFFG</sequence>